<accession>A0A4R0RJF7</accession>
<sequence>MRFAVAFAALVAVASTAALAAPLRDVPRSNLGVREDFSSLTVRDIVETLNELQKRVDGDPPANEDPAARAKRLRSDRNARYHSKPKTADQKENRKSKNLDAVSKYQSKMTDQQKEDKKARDRASAAKRYTAKKQKEADEREAAAAAAQGHAPASEAGPAPPESPPLRPSTPVDVAVQRGTANPHDIFGPR</sequence>
<feature type="compositionally biased region" description="Basic and acidic residues" evidence="1">
    <location>
        <begin position="86"/>
        <end position="98"/>
    </location>
</feature>
<gene>
    <name evidence="3" type="ORF">EIP91_010587</name>
</gene>
<name>A0A4R0RJF7_9APHY</name>
<feature type="compositionally biased region" description="Pro residues" evidence="1">
    <location>
        <begin position="158"/>
        <end position="168"/>
    </location>
</feature>
<dbReference type="EMBL" id="RWJN01000064">
    <property type="protein sequence ID" value="TCD68531.1"/>
    <property type="molecule type" value="Genomic_DNA"/>
</dbReference>
<feature type="compositionally biased region" description="Basic and acidic residues" evidence="1">
    <location>
        <begin position="111"/>
        <end position="124"/>
    </location>
</feature>
<feature type="chain" id="PRO_5020697806" evidence="2">
    <location>
        <begin position="21"/>
        <end position="190"/>
    </location>
</feature>
<keyword evidence="4" id="KW-1185">Reference proteome</keyword>
<reference evidence="3 4" key="1">
    <citation type="submission" date="2018-11" db="EMBL/GenBank/DDBJ databases">
        <title>Genome assembly of Steccherinum ochraceum LE-BIN_3174, the white-rot fungus of the Steccherinaceae family (The Residual Polyporoid clade, Polyporales, Basidiomycota).</title>
        <authorList>
            <person name="Fedorova T.V."/>
            <person name="Glazunova O.A."/>
            <person name="Landesman E.O."/>
            <person name="Moiseenko K.V."/>
            <person name="Psurtseva N.V."/>
            <person name="Savinova O.S."/>
            <person name="Shakhova N.V."/>
            <person name="Tyazhelova T.V."/>
            <person name="Vasina D.V."/>
        </authorList>
    </citation>
    <scope>NUCLEOTIDE SEQUENCE [LARGE SCALE GENOMIC DNA]</scope>
    <source>
        <strain evidence="3 4">LE-BIN_3174</strain>
    </source>
</reference>
<evidence type="ECO:0000256" key="1">
    <source>
        <dbReference type="SAM" id="MobiDB-lite"/>
    </source>
</evidence>
<feature type="compositionally biased region" description="Low complexity" evidence="1">
    <location>
        <begin position="143"/>
        <end position="157"/>
    </location>
</feature>
<dbReference type="AlphaFoldDB" id="A0A4R0RJF7"/>
<evidence type="ECO:0000313" key="4">
    <source>
        <dbReference type="Proteomes" id="UP000292702"/>
    </source>
</evidence>
<organism evidence="3 4">
    <name type="scientific">Steccherinum ochraceum</name>
    <dbReference type="NCBI Taxonomy" id="92696"/>
    <lineage>
        <taxon>Eukaryota</taxon>
        <taxon>Fungi</taxon>
        <taxon>Dikarya</taxon>
        <taxon>Basidiomycota</taxon>
        <taxon>Agaricomycotina</taxon>
        <taxon>Agaricomycetes</taxon>
        <taxon>Polyporales</taxon>
        <taxon>Steccherinaceae</taxon>
        <taxon>Steccherinum</taxon>
    </lineage>
</organism>
<feature type="signal peptide" evidence="2">
    <location>
        <begin position="1"/>
        <end position="20"/>
    </location>
</feature>
<evidence type="ECO:0000256" key="2">
    <source>
        <dbReference type="SAM" id="SignalP"/>
    </source>
</evidence>
<protein>
    <submittedName>
        <fullName evidence="3">Uncharacterized protein</fullName>
    </submittedName>
</protein>
<evidence type="ECO:0000313" key="3">
    <source>
        <dbReference type="EMBL" id="TCD68531.1"/>
    </source>
</evidence>
<keyword evidence="2" id="KW-0732">Signal</keyword>
<feature type="compositionally biased region" description="Basic and acidic residues" evidence="1">
    <location>
        <begin position="133"/>
        <end position="142"/>
    </location>
</feature>
<proteinExistence type="predicted"/>
<comment type="caution">
    <text evidence="3">The sequence shown here is derived from an EMBL/GenBank/DDBJ whole genome shotgun (WGS) entry which is preliminary data.</text>
</comment>
<feature type="region of interest" description="Disordered" evidence="1">
    <location>
        <begin position="53"/>
        <end position="190"/>
    </location>
</feature>
<dbReference type="Proteomes" id="UP000292702">
    <property type="component" value="Unassembled WGS sequence"/>
</dbReference>